<name>A0ACB8QN02_9AGAM</name>
<reference evidence="1" key="1">
    <citation type="submission" date="2021-02" db="EMBL/GenBank/DDBJ databases">
        <authorList>
            <consortium name="DOE Joint Genome Institute"/>
            <person name="Ahrendt S."/>
            <person name="Looney B.P."/>
            <person name="Miyauchi S."/>
            <person name="Morin E."/>
            <person name="Drula E."/>
            <person name="Courty P.E."/>
            <person name="Chicoki N."/>
            <person name="Fauchery L."/>
            <person name="Kohler A."/>
            <person name="Kuo A."/>
            <person name="Labutti K."/>
            <person name="Pangilinan J."/>
            <person name="Lipzen A."/>
            <person name="Riley R."/>
            <person name="Andreopoulos W."/>
            <person name="He G."/>
            <person name="Johnson J."/>
            <person name="Barry K.W."/>
            <person name="Grigoriev I.V."/>
            <person name="Nagy L."/>
            <person name="Hibbett D."/>
            <person name="Henrissat B."/>
            <person name="Matheny P.B."/>
            <person name="Labbe J."/>
            <person name="Martin F."/>
        </authorList>
    </citation>
    <scope>NUCLEOTIDE SEQUENCE</scope>
    <source>
        <strain evidence="1">EC-137</strain>
    </source>
</reference>
<keyword evidence="2" id="KW-1185">Reference proteome</keyword>
<protein>
    <submittedName>
        <fullName evidence="1">Uncharacterized protein</fullName>
    </submittedName>
</protein>
<evidence type="ECO:0000313" key="1">
    <source>
        <dbReference type="EMBL" id="KAI0033238.1"/>
    </source>
</evidence>
<comment type="caution">
    <text evidence="1">The sequence shown here is derived from an EMBL/GenBank/DDBJ whole genome shotgun (WGS) entry which is preliminary data.</text>
</comment>
<dbReference type="EMBL" id="MU273524">
    <property type="protein sequence ID" value="KAI0033238.1"/>
    <property type="molecule type" value="Genomic_DNA"/>
</dbReference>
<sequence>MLLHLFANGTTKPDSGVSAICGGQGKDVLSALTREGGAHVDGGGERWERGHTTVMSVSTVYTFLKDSVCAVDELFWLMSLSELVFTLGPGCSGLGARPVRKLQAVRSVVMVQLLLPPLYFAVAALAADARQSAVEPLGQLEVRAWRHRAAPSGRRTSGQAGIEPGCDAPAPHINPKDQLGVDVSWARLGRRNGVDGGLGVERDGRYGLLGFNGQAVPIEDGWANRIGDTRKARRDRTPRSLVKV</sequence>
<gene>
    <name evidence="1" type="ORF">K488DRAFT_70014</name>
</gene>
<dbReference type="Proteomes" id="UP000814128">
    <property type="component" value="Unassembled WGS sequence"/>
</dbReference>
<organism evidence="1 2">
    <name type="scientific">Vararia minispora EC-137</name>
    <dbReference type="NCBI Taxonomy" id="1314806"/>
    <lineage>
        <taxon>Eukaryota</taxon>
        <taxon>Fungi</taxon>
        <taxon>Dikarya</taxon>
        <taxon>Basidiomycota</taxon>
        <taxon>Agaricomycotina</taxon>
        <taxon>Agaricomycetes</taxon>
        <taxon>Russulales</taxon>
        <taxon>Lachnocladiaceae</taxon>
        <taxon>Vararia</taxon>
    </lineage>
</organism>
<accession>A0ACB8QN02</accession>
<proteinExistence type="predicted"/>
<evidence type="ECO:0000313" key="2">
    <source>
        <dbReference type="Proteomes" id="UP000814128"/>
    </source>
</evidence>
<reference evidence="1" key="2">
    <citation type="journal article" date="2022" name="New Phytol.">
        <title>Evolutionary transition to the ectomycorrhizal habit in the genomes of a hyperdiverse lineage of mushroom-forming fungi.</title>
        <authorList>
            <person name="Looney B."/>
            <person name="Miyauchi S."/>
            <person name="Morin E."/>
            <person name="Drula E."/>
            <person name="Courty P.E."/>
            <person name="Kohler A."/>
            <person name="Kuo A."/>
            <person name="LaButti K."/>
            <person name="Pangilinan J."/>
            <person name="Lipzen A."/>
            <person name="Riley R."/>
            <person name="Andreopoulos W."/>
            <person name="He G."/>
            <person name="Johnson J."/>
            <person name="Nolan M."/>
            <person name="Tritt A."/>
            <person name="Barry K.W."/>
            <person name="Grigoriev I.V."/>
            <person name="Nagy L.G."/>
            <person name="Hibbett D."/>
            <person name="Henrissat B."/>
            <person name="Matheny P.B."/>
            <person name="Labbe J."/>
            <person name="Martin F.M."/>
        </authorList>
    </citation>
    <scope>NUCLEOTIDE SEQUENCE</scope>
    <source>
        <strain evidence="1">EC-137</strain>
    </source>
</reference>